<evidence type="ECO:0000313" key="2">
    <source>
        <dbReference type="EMBL" id="PQO37775.1"/>
    </source>
</evidence>
<gene>
    <name evidence="2" type="ORF">C5Y83_07470</name>
</gene>
<dbReference type="EMBL" id="PUHY01000005">
    <property type="protein sequence ID" value="PQO37775.1"/>
    <property type="molecule type" value="Genomic_DNA"/>
</dbReference>
<dbReference type="Gene3D" id="1.50.10.140">
    <property type="match status" value="1"/>
</dbReference>
<proteinExistence type="predicted"/>
<organism evidence="2 3">
    <name type="scientific">Blastopirellula marina</name>
    <dbReference type="NCBI Taxonomy" id="124"/>
    <lineage>
        <taxon>Bacteria</taxon>
        <taxon>Pseudomonadati</taxon>
        <taxon>Planctomycetota</taxon>
        <taxon>Planctomycetia</taxon>
        <taxon>Pirellulales</taxon>
        <taxon>Pirellulaceae</taxon>
        <taxon>Blastopirellula</taxon>
    </lineage>
</organism>
<reference evidence="2 3" key="1">
    <citation type="submission" date="2018-02" db="EMBL/GenBank/DDBJ databases">
        <title>Comparative genomes isolates from brazilian mangrove.</title>
        <authorList>
            <person name="Araujo J.E."/>
            <person name="Taketani R.G."/>
            <person name="Silva M.C.P."/>
            <person name="Loureco M.V."/>
            <person name="Andreote F.D."/>
        </authorList>
    </citation>
    <scope>NUCLEOTIDE SEQUENCE [LARGE SCALE GENOMIC DNA]</scope>
    <source>
        <strain evidence="2 3">Hex-1 MGV</strain>
    </source>
</reference>
<evidence type="ECO:0000259" key="1">
    <source>
        <dbReference type="Pfam" id="PF10091"/>
    </source>
</evidence>
<dbReference type="InterPro" id="IPR019282">
    <property type="entry name" value="Glycoamylase-like_cons_dom"/>
</dbReference>
<sequence length="453" mass="50085">MKRRTFLAGGLSLPLVLNGLLSRSVHSEDAAGQTETVSALGSANVDFVRDMQRRCYRYFQEAVDPETQFVADRSAADGSGHSKHASSAACGFGLAAHAVAARNHWAPKEAIQTNVRTMLRSLLEVAGHEKGFVYHFFDIKTGARALQSEASTIDTALMLAGAMTASMAFKEDSEITALADQLYRRVDWRWMLGKDGCLHMGYLPETGVIPHQWNQFSEHLILTLLAIGAPDNPIPPSSWKMWKRQPELNYQGFRYLTYPPLFVHQYPMAFFNFRNYLSPQGRNYWENSVVAHKAQLAFQIDLAQKYPQQFGHYGPDLWGITSSDSANGYRDWGGPYKPNRVEPDRGIDGTVVPSAAAGGLAAVPEEALRTLQYQKAHFGDDVYGRYGFTNAFNPSTGWVDHDVIGIDTGISLLMAENLMSGGVWDLFMQHPAATRSLQLAGFKPAGPSLLTSN</sequence>
<dbReference type="PIRSF" id="PIRSF028431">
    <property type="entry name" value="UCP028431"/>
    <property type="match status" value="1"/>
</dbReference>
<dbReference type="InterPro" id="IPR016883">
    <property type="entry name" value="UCP028431"/>
</dbReference>
<feature type="domain" description="Glycoamylase-like" evidence="1">
    <location>
        <begin position="211"/>
        <end position="431"/>
    </location>
</feature>
<dbReference type="Proteomes" id="UP000238322">
    <property type="component" value="Unassembled WGS sequence"/>
</dbReference>
<dbReference type="AlphaFoldDB" id="A0A2S8G005"/>
<evidence type="ECO:0000313" key="3">
    <source>
        <dbReference type="Proteomes" id="UP000238322"/>
    </source>
</evidence>
<dbReference type="OrthoDB" id="5937621at2"/>
<protein>
    <recommendedName>
        <fullName evidence="1">Glycoamylase-like domain-containing protein</fullName>
    </recommendedName>
</protein>
<dbReference type="Pfam" id="PF10091">
    <property type="entry name" value="Glycoamylase"/>
    <property type="match status" value="1"/>
</dbReference>
<comment type="caution">
    <text evidence="2">The sequence shown here is derived from an EMBL/GenBank/DDBJ whole genome shotgun (WGS) entry which is preliminary data.</text>
</comment>
<accession>A0A2S8G005</accession>
<name>A0A2S8G005_9BACT</name>
<dbReference type="RefSeq" id="WP_105329024.1">
    <property type="nucleotide sequence ID" value="NZ_PUHY01000005.1"/>
</dbReference>